<dbReference type="Proteomes" id="UP000224044">
    <property type="component" value="Unassembled WGS sequence"/>
</dbReference>
<dbReference type="AlphaFoldDB" id="A0A2C4T8H3"/>
<evidence type="ECO:0000313" key="1">
    <source>
        <dbReference type="EMBL" id="PEI83730.1"/>
    </source>
</evidence>
<accession>A0A2C4T8H3</accession>
<evidence type="ECO:0000313" key="4">
    <source>
        <dbReference type="EMBL" id="PGG86321.1"/>
    </source>
</evidence>
<dbReference type="Proteomes" id="UP000225320">
    <property type="component" value="Unassembled WGS sequence"/>
</dbReference>
<name>A0A2C4T8H3_9BACI</name>
<dbReference type="RefSeq" id="WP_000447744.1">
    <property type="nucleotide sequence ID" value="NZ_CP064875.1"/>
</dbReference>
<reference evidence="8 9" key="1">
    <citation type="submission" date="2017-09" db="EMBL/GenBank/DDBJ databases">
        <title>Large-scale bioinformatics analysis of Bacillus genomes uncovers conserved roles of natural products in bacterial physiology.</title>
        <authorList>
            <consortium name="Agbiome Team Llc"/>
            <person name="Bleich R.M."/>
            <person name="Grubbs K.J."/>
            <person name="Santa Maria K.C."/>
            <person name="Allen S.E."/>
            <person name="Farag S."/>
            <person name="Shank E.A."/>
            <person name="Bowers A."/>
        </authorList>
    </citation>
    <scope>NUCLEOTIDE SEQUENCE [LARGE SCALE GENOMIC DNA]</scope>
    <source>
        <strain evidence="5 8">AFS042148</strain>
        <strain evidence="4 9">AFS094862</strain>
    </source>
</reference>
<proteinExistence type="predicted"/>
<dbReference type="Proteomes" id="UP000220934">
    <property type="component" value="Unassembled WGS sequence"/>
</dbReference>
<dbReference type="Proteomes" id="UP000220078">
    <property type="component" value="Unassembled WGS sequence"/>
</dbReference>
<evidence type="ECO:0000313" key="3">
    <source>
        <dbReference type="EMBL" id="PEN81113.1"/>
    </source>
</evidence>
<sequence>METIKHVIHVTGSIKELEKDVEIKGVRFVTYNGKRYE</sequence>
<organism evidence="4 9">
    <name type="scientific">Bacillus toyonensis</name>
    <dbReference type="NCBI Taxonomy" id="155322"/>
    <lineage>
        <taxon>Bacteria</taxon>
        <taxon>Bacillati</taxon>
        <taxon>Bacillota</taxon>
        <taxon>Bacilli</taxon>
        <taxon>Bacillales</taxon>
        <taxon>Bacillaceae</taxon>
        <taxon>Bacillus</taxon>
        <taxon>Bacillus cereus group</taxon>
    </lineage>
</organism>
<reference evidence="6 7" key="2">
    <citation type="submission" date="2017-09" db="EMBL/GenBank/DDBJ databases">
        <title>Large-scale bioinformatics analysis of Bacillus genomes uncovers conserved roles of natural products in bacterial physiology.</title>
        <authorList>
            <consortium name="Agbiome Team Llc"/>
            <person name="Bleich R.M."/>
            <person name="Kirk G.J."/>
            <person name="Santa Maria K.C."/>
            <person name="Allen S.E."/>
            <person name="Farag S."/>
            <person name="Shank E.A."/>
            <person name="Bowers A."/>
        </authorList>
    </citation>
    <scope>NUCLEOTIDE SEQUENCE [LARGE SCALE GENOMIC DNA]</scope>
    <source>
        <strain evidence="1">AFS005430</strain>
        <strain evidence="3 6">AFS027629</strain>
        <strain evidence="2 7">AFS027958</strain>
    </source>
</reference>
<evidence type="ECO:0000313" key="9">
    <source>
        <dbReference type="Proteomes" id="UP000225320"/>
    </source>
</evidence>
<evidence type="ECO:0000313" key="8">
    <source>
        <dbReference type="Proteomes" id="UP000224044"/>
    </source>
</evidence>
<protein>
    <submittedName>
        <fullName evidence="4">MFS transporter</fullName>
    </submittedName>
</protein>
<evidence type="ECO:0000313" key="6">
    <source>
        <dbReference type="Proteomes" id="UP000220078"/>
    </source>
</evidence>
<comment type="caution">
    <text evidence="4">The sequence shown here is derived from an EMBL/GenBank/DDBJ whole genome shotgun (WGS) entry which is preliminary data.</text>
</comment>
<dbReference type="GeneID" id="64183919"/>
<dbReference type="EMBL" id="NUEH01000051">
    <property type="protein sequence ID" value="PEI83730.1"/>
    <property type="molecule type" value="Genomic_DNA"/>
</dbReference>
<dbReference type="EMBL" id="NVOI01000096">
    <property type="protein sequence ID" value="PGG86321.1"/>
    <property type="molecule type" value="Genomic_DNA"/>
</dbReference>
<evidence type="ECO:0000313" key="5">
    <source>
        <dbReference type="EMBL" id="PHE08021.1"/>
    </source>
</evidence>
<dbReference type="EMBL" id="NUAJ01000036">
    <property type="protein sequence ID" value="PEN48161.1"/>
    <property type="molecule type" value="Genomic_DNA"/>
</dbReference>
<evidence type="ECO:0000313" key="2">
    <source>
        <dbReference type="EMBL" id="PEN48161.1"/>
    </source>
</evidence>
<evidence type="ECO:0000313" key="7">
    <source>
        <dbReference type="Proteomes" id="UP000220934"/>
    </source>
</evidence>
<dbReference type="EMBL" id="NUSY01000039">
    <property type="protein sequence ID" value="PHE08021.1"/>
    <property type="molecule type" value="Genomic_DNA"/>
</dbReference>
<gene>
    <name evidence="3" type="ORF">CN551_31275</name>
    <name evidence="2" type="ORF">CN596_26365</name>
    <name evidence="1" type="ORF">CN678_22025</name>
    <name evidence="5" type="ORF">COF62_25875</name>
    <name evidence="4" type="ORF">CON73_23455</name>
</gene>
<dbReference type="Proteomes" id="UP000220969">
    <property type="component" value="Unassembled WGS sequence"/>
</dbReference>
<dbReference type="EMBL" id="NUAP01000092">
    <property type="protein sequence ID" value="PEN81113.1"/>
    <property type="molecule type" value="Genomic_DNA"/>
</dbReference>